<dbReference type="Proteomes" id="UP001151518">
    <property type="component" value="Unassembled WGS sequence"/>
</dbReference>
<feature type="transmembrane region" description="Helical" evidence="1">
    <location>
        <begin position="50"/>
        <end position="83"/>
    </location>
</feature>
<evidence type="ECO:0000313" key="3">
    <source>
        <dbReference type="EMBL" id="KAJ2671005.1"/>
    </source>
</evidence>
<keyword evidence="2" id="KW-0732">Signal</keyword>
<feature type="chain" id="PRO_5040941144" evidence="2">
    <location>
        <begin position="30"/>
        <end position="348"/>
    </location>
</feature>
<dbReference type="OrthoDB" id="5584170at2759"/>
<proteinExistence type="predicted"/>
<feature type="transmembrane region" description="Helical" evidence="1">
    <location>
        <begin position="95"/>
        <end position="116"/>
    </location>
</feature>
<evidence type="ECO:0000313" key="4">
    <source>
        <dbReference type="Proteomes" id="UP001151518"/>
    </source>
</evidence>
<protein>
    <submittedName>
        <fullName evidence="3">Uncharacterized protein</fullName>
    </submittedName>
</protein>
<feature type="transmembrane region" description="Helical" evidence="1">
    <location>
        <begin position="122"/>
        <end position="140"/>
    </location>
</feature>
<keyword evidence="1" id="KW-0472">Membrane</keyword>
<dbReference type="AlphaFoldDB" id="A0A9W8KUG9"/>
<name>A0A9W8KUG9_9FUNG</name>
<gene>
    <name evidence="3" type="ORF">GGI25_005654</name>
</gene>
<sequence>MPTYYSTLLSVPVSLHAILLLCRICATTAAHLDHRPTNLPLSQSRLLNDLLLTLVVTLSYLSLFAQLALYTVYLAHTVLAFAMRRPHISKQTVHLIVLSLPLMVSNLSGIIDITHMPLVADLLLFVWQCAAVVSLFLAVFRFPNSTVLLPLVAMAASDLSIVLDPHVASRVLAQGLAIWGTSIVARDHLALMAAAVMALGIQCRRVWASSHEPLLVGELTMAVGAILGLLLWAAALFQLTGALLLRWRQIKVDVFYQVVACALACAYVARIWGSKQVLLVANALLFCAIGVVVVVAARVVDVAVGWCRAKLRERPRVALLVVQSGCTVCVSGENSRLVATTDSYGAIV</sequence>
<dbReference type="EMBL" id="JANBTW010000112">
    <property type="protein sequence ID" value="KAJ2671005.1"/>
    <property type="molecule type" value="Genomic_DNA"/>
</dbReference>
<feature type="transmembrane region" description="Helical" evidence="1">
    <location>
        <begin position="254"/>
        <end position="273"/>
    </location>
</feature>
<feature type="transmembrane region" description="Helical" evidence="1">
    <location>
        <begin position="219"/>
        <end position="245"/>
    </location>
</feature>
<feature type="signal peptide" evidence="2">
    <location>
        <begin position="1"/>
        <end position="29"/>
    </location>
</feature>
<evidence type="ECO:0000256" key="1">
    <source>
        <dbReference type="SAM" id="Phobius"/>
    </source>
</evidence>
<organism evidence="3 4">
    <name type="scientific">Coemansia spiralis</name>
    <dbReference type="NCBI Taxonomy" id="417178"/>
    <lineage>
        <taxon>Eukaryota</taxon>
        <taxon>Fungi</taxon>
        <taxon>Fungi incertae sedis</taxon>
        <taxon>Zoopagomycota</taxon>
        <taxon>Kickxellomycotina</taxon>
        <taxon>Kickxellomycetes</taxon>
        <taxon>Kickxellales</taxon>
        <taxon>Kickxellaceae</taxon>
        <taxon>Coemansia</taxon>
    </lineage>
</organism>
<comment type="caution">
    <text evidence="3">The sequence shown here is derived from an EMBL/GenBank/DDBJ whole genome shotgun (WGS) entry which is preliminary data.</text>
</comment>
<accession>A0A9W8KUG9</accession>
<keyword evidence="1" id="KW-1133">Transmembrane helix</keyword>
<reference evidence="3" key="1">
    <citation type="submission" date="2022-07" db="EMBL/GenBank/DDBJ databases">
        <title>Phylogenomic reconstructions and comparative analyses of Kickxellomycotina fungi.</title>
        <authorList>
            <person name="Reynolds N.K."/>
            <person name="Stajich J.E."/>
            <person name="Barry K."/>
            <person name="Grigoriev I.V."/>
            <person name="Crous P."/>
            <person name="Smith M.E."/>
        </authorList>
    </citation>
    <scope>NUCLEOTIDE SEQUENCE</scope>
    <source>
        <strain evidence="3">NRRL 3115</strain>
    </source>
</reference>
<keyword evidence="1" id="KW-0812">Transmembrane</keyword>
<evidence type="ECO:0000256" key="2">
    <source>
        <dbReference type="SAM" id="SignalP"/>
    </source>
</evidence>
<feature type="transmembrane region" description="Helical" evidence="1">
    <location>
        <begin position="189"/>
        <end position="207"/>
    </location>
</feature>
<feature type="transmembrane region" description="Helical" evidence="1">
    <location>
        <begin position="279"/>
        <end position="306"/>
    </location>
</feature>